<evidence type="ECO:0000259" key="1">
    <source>
        <dbReference type="Pfam" id="PF01872"/>
    </source>
</evidence>
<name>A0ABT1ZEI7_9MICO</name>
<feature type="domain" description="Bacterial bifunctional deaminase-reductase C-terminal" evidence="1">
    <location>
        <begin position="6"/>
        <end position="177"/>
    </location>
</feature>
<dbReference type="InterPro" id="IPR024072">
    <property type="entry name" value="DHFR-like_dom_sf"/>
</dbReference>
<dbReference type="Gene3D" id="3.40.430.10">
    <property type="entry name" value="Dihydrofolate Reductase, subunit A"/>
    <property type="match status" value="1"/>
</dbReference>
<dbReference type="EMBL" id="JANTHX010000005">
    <property type="protein sequence ID" value="MCS0499118.1"/>
    <property type="molecule type" value="Genomic_DNA"/>
</dbReference>
<organism evidence="2 3">
    <name type="scientific">Protaetiibacter mangrovi</name>
    <dbReference type="NCBI Taxonomy" id="2970926"/>
    <lineage>
        <taxon>Bacteria</taxon>
        <taxon>Bacillati</taxon>
        <taxon>Actinomycetota</taxon>
        <taxon>Actinomycetes</taxon>
        <taxon>Micrococcales</taxon>
        <taxon>Microbacteriaceae</taxon>
        <taxon>Protaetiibacter</taxon>
    </lineage>
</organism>
<dbReference type="Pfam" id="PF01872">
    <property type="entry name" value="RibD_C"/>
    <property type="match status" value="1"/>
</dbReference>
<gene>
    <name evidence="2" type="ORF">NUH29_06080</name>
</gene>
<proteinExistence type="predicted"/>
<sequence length="183" mass="19727">MGRTIVVQFITLDGVVEDPDGRGGTPFGGWAMRYGPAGIDGDKFDLGEVMTDGVLLFGRTTWEHFATLWPARDNAFAKLMNDATKAVATHRPIDRDAWSNSSAIEGDLEDWVRATTRERDVAVIGSQSVVTALAAADLVDEYRLLTFPIALGAGRVLFPAGVEVRLVSTEARGPGMLSVYAAR</sequence>
<evidence type="ECO:0000313" key="3">
    <source>
        <dbReference type="Proteomes" id="UP001205337"/>
    </source>
</evidence>
<dbReference type="Proteomes" id="UP001205337">
    <property type="component" value="Unassembled WGS sequence"/>
</dbReference>
<reference evidence="2 3" key="1">
    <citation type="submission" date="2022-08" db="EMBL/GenBank/DDBJ databases">
        <authorList>
            <person name="Li F."/>
        </authorList>
    </citation>
    <scope>NUCLEOTIDE SEQUENCE [LARGE SCALE GENOMIC DNA]</scope>
    <source>
        <strain evidence="2 3">10F1B-8-1</strain>
    </source>
</reference>
<dbReference type="RefSeq" id="WP_258798135.1">
    <property type="nucleotide sequence ID" value="NZ_JANTHX010000005.1"/>
</dbReference>
<comment type="caution">
    <text evidence="2">The sequence shown here is derived from an EMBL/GenBank/DDBJ whole genome shotgun (WGS) entry which is preliminary data.</text>
</comment>
<dbReference type="SUPFAM" id="SSF53597">
    <property type="entry name" value="Dihydrofolate reductase-like"/>
    <property type="match status" value="1"/>
</dbReference>
<protein>
    <submittedName>
        <fullName evidence="2">Dihydrofolate reductase family protein</fullName>
    </submittedName>
</protein>
<keyword evidence="3" id="KW-1185">Reference proteome</keyword>
<dbReference type="InterPro" id="IPR002734">
    <property type="entry name" value="RibDG_C"/>
</dbReference>
<accession>A0ABT1ZEI7</accession>
<evidence type="ECO:0000313" key="2">
    <source>
        <dbReference type="EMBL" id="MCS0499118.1"/>
    </source>
</evidence>